<dbReference type="PIRSF" id="PIRSF005572">
    <property type="entry name" value="NifS"/>
    <property type="match status" value="1"/>
</dbReference>
<comment type="caution">
    <text evidence="10">The sequence shown here is derived from an EMBL/GenBank/DDBJ whole genome shotgun (WGS) entry which is preliminary data.</text>
</comment>
<evidence type="ECO:0000256" key="6">
    <source>
        <dbReference type="ARBA" id="ARBA00050776"/>
    </source>
</evidence>
<dbReference type="AlphaFoldDB" id="A0AAW8TYJ6"/>
<comment type="cofactor">
    <cofactor evidence="1 7">
        <name>pyridoxal 5'-phosphate</name>
        <dbReference type="ChEBI" id="CHEBI:597326"/>
    </cofactor>
</comment>
<evidence type="ECO:0000313" key="10">
    <source>
        <dbReference type="EMBL" id="MDT2811323.1"/>
    </source>
</evidence>
<dbReference type="InterPro" id="IPR010970">
    <property type="entry name" value="Cys_dSase_SufS"/>
</dbReference>
<dbReference type="InterPro" id="IPR020578">
    <property type="entry name" value="Aminotrans_V_PyrdxlP_BS"/>
</dbReference>
<keyword evidence="4 8" id="KW-0808">Transferase</keyword>
<proteinExistence type="inferred from homology"/>
<evidence type="ECO:0000259" key="9">
    <source>
        <dbReference type="Pfam" id="PF00266"/>
    </source>
</evidence>
<dbReference type="InterPro" id="IPR000192">
    <property type="entry name" value="Aminotrans_V_dom"/>
</dbReference>
<evidence type="ECO:0000256" key="7">
    <source>
        <dbReference type="RuleBase" id="RU004504"/>
    </source>
</evidence>
<dbReference type="PROSITE" id="PS00595">
    <property type="entry name" value="AA_TRANSFER_CLASS_5"/>
    <property type="match status" value="1"/>
</dbReference>
<evidence type="ECO:0000256" key="4">
    <source>
        <dbReference type="ARBA" id="ARBA00022679"/>
    </source>
</evidence>
<evidence type="ECO:0000256" key="1">
    <source>
        <dbReference type="ARBA" id="ARBA00001933"/>
    </source>
</evidence>
<dbReference type="InterPro" id="IPR015422">
    <property type="entry name" value="PyrdxlP-dep_Trfase_small"/>
</dbReference>
<dbReference type="GO" id="GO:0006534">
    <property type="term" value="P:cysteine metabolic process"/>
    <property type="evidence" value="ECO:0007669"/>
    <property type="project" value="UniProtKB-UniRule"/>
</dbReference>
<dbReference type="Gene3D" id="3.90.1150.10">
    <property type="entry name" value="Aspartate Aminotransferase, domain 1"/>
    <property type="match status" value="1"/>
</dbReference>
<dbReference type="SUPFAM" id="SSF53383">
    <property type="entry name" value="PLP-dependent transferases"/>
    <property type="match status" value="1"/>
</dbReference>
<dbReference type="GO" id="GO:0030170">
    <property type="term" value="F:pyridoxal phosphate binding"/>
    <property type="evidence" value="ECO:0007669"/>
    <property type="project" value="UniProtKB-UniRule"/>
</dbReference>
<dbReference type="PANTHER" id="PTHR43586:SF8">
    <property type="entry name" value="CYSTEINE DESULFURASE 1, CHLOROPLASTIC"/>
    <property type="match status" value="1"/>
</dbReference>
<gene>
    <name evidence="10" type="ORF">P7H43_12620</name>
</gene>
<dbReference type="EC" id="2.8.1.7" evidence="3 8"/>
<dbReference type="PANTHER" id="PTHR43586">
    <property type="entry name" value="CYSTEINE DESULFURASE"/>
    <property type="match status" value="1"/>
</dbReference>
<dbReference type="Gene3D" id="3.40.640.10">
    <property type="entry name" value="Type I PLP-dependent aspartate aminotransferase-like (Major domain)"/>
    <property type="match status" value="1"/>
</dbReference>
<accession>A0AAW8TYJ6</accession>
<dbReference type="CDD" id="cd06453">
    <property type="entry name" value="SufS_like"/>
    <property type="match status" value="1"/>
</dbReference>
<protein>
    <recommendedName>
        <fullName evidence="3 8">Cysteine desulfurase</fullName>
        <ecNumber evidence="3 8">2.8.1.7</ecNumber>
    </recommendedName>
</protein>
<comment type="function">
    <text evidence="8">Catalyzes the removal of elemental sulfur and selenium atoms from L-cysteine, L-cystine, L-selenocysteine, and L-selenocystine to produce L-alanine.</text>
</comment>
<keyword evidence="5 8" id="KW-0663">Pyridoxal phosphate</keyword>
<dbReference type="GO" id="GO:0031071">
    <property type="term" value="F:cysteine desulfurase activity"/>
    <property type="evidence" value="ECO:0007669"/>
    <property type="project" value="UniProtKB-UniRule"/>
</dbReference>
<dbReference type="Proteomes" id="UP001256711">
    <property type="component" value="Unassembled WGS sequence"/>
</dbReference>
<dbReference type="NCBIfam" id="TIGR01979">
    <property type="entry name" value="sufS"/>
    <property type="match status" value="1"/>
</dbReference>
<comment type="similarity">
    <text evidence="2 8">Belongs to the class-V pyridoxal-phosphate-dependent aminotransferase family. Csd subfamily.</text>
</comment>
<dbReference type="InterPro" id="IPR015424">
    <property type="entry name" value="PyrdxlP-dep_Trfase"/>
</dbReference>
<dbReference type="InterPro" id="IPR015421">
    <property type="entry name" value="PyrdxlP-dep_Trfase_major"/>
</dbReference>
<reference evidence="10" key="1">
    <citation type="submission" date="2023-03" db="EMBL/GenBank/DDBJ databases">
        <authorList>
            <person name="Shen W."/>
            <person name="Cai J."/>
        </authorList>
    </citation>
    <scope>NUCLEOTIDE SEQUENCE</scope>
    <source>
        <strain evidence="10">B226-2</strain>
    </source>
</reference>
<dbReference type="Pfam" id="PF00266">
    <property type="entry name" value="Aminotran_5"/>
    <property type="match status" value="1"/>
</dbReference>
<evidence type="ECO:0000256" key="5">
    <source>
        <dbReference type="ARBA" id="ARBA00022898"/>
    </source>
</evidence>
<dbReference type="EMBL" id="JARQBJ010000007">
    <property type="protein sequence ID" value="MDT2811323.1"/>
    <property type="molecule type" value="Genomic_DNA"/>
</dbReference>
<evidence type="ECO:0000313" key="11">
    <source>
        <dbReference type="Proteomes" id="UP001256711"/>
    </source>
</evidence>
<evidence type="ECO:0000256" key="2">
    <source>
        <dbReference type="ARBA" id="ARBA00010447"/>
    </source>
</evidence>
<organism evidence="10 11">
    <name type="scientific">Enterococcus asini</name>
    <dbReference type="NCBI Taxonomy" id="57732"/>
    <lineage>
        <taxon>Bacteria</taxon>
        <taxon>Bacillati</taxon>
        <taxon>Bacillota</taxon>
        <taxon>Bacilli</taxon>
        <taxon>Lactobacillales</taxon>
        <taxon>Enterococcaceae</taxon>
        <taxon>Enterococcus</taxon>
    </lineage>
</organism>
<comment type="catalytic activity">
    <reaction evidence="6 8">
        <text>(sulfur carrier)-H + L-cysteine = (sulfur carrier)-SH + L-alanine</text>
        <dbReference type="Rhea" id="RHEA:43892"/>
        <dbReference type="Rhea" id="RHEA-COMP:14737"/>
        <dbReference type="Rhea" id="RHEA-COMP:14739"/>
        <dbReference type="ChEBI" id="CHEBI:29917"/>
        <dbReference type="ChEBI" id="CHEBI:35235"/>
        <dbReference type="ChEBI" id="CHEBI:57972"/>
        <dbReference type="ChEBI" id="CHEBI:64428"/>
        <dbReference type="EC" id="2.8.1.7"/>
    </reaction>
</comment>
<name>A0AAW8TYJ6_9ENTE</name>
<feature type="domain" description="Aminotransferase class V" evidence="9">
    <location>
        <begin position="24"/>
        <end position="395"/>
    </location>
</feature>
<evidence type="ECO:0000256" key="3">
    <source>
        <dbReference type="ARBA" id="ARBA00012239"/>
    </source>
</evidence>
<dbReference type="InterPro" id="IPR016454">
    <property type="entry name" value="Cysteine_dSase"/>
</dbReference>
<evidence type="ECO:0000256" key="8">
    <source>
        <dbReference type="RuleBase" id="RU004506"/>
    </source>
</evidence>
<sequence length="411" mass="45015">MIDGKTIRQDFPILDQIVNDEPLVYLDNAATTQKPQAVLTTLNDYYHHDNANVHRGVHTLAERATAAYEAAREKVRSFVNAKETAEILFTRGTTTSLNWVAQSFGEAFIEAGDEIVISYMEHHANIIPWQQLAQRKNAKLVYVDITPEGHLDMNDAKAKIGAKTKIVSIAQVSNVLGGVNPIAELTALAHAANAVMVVDGAQAVPHMPVDVQALDCDFYAFSGHKMCGPTGIGVLYGKRQWLEQMEPVEFGGEMIDFVNLYDSTWKELPWKFEAGTPNIAGAIGLGAAIDYLSALGMDNIHQYEQDLVNYVLPKLTAIEGLTVYGPQNPAEHTGVVAFNLDGIHPHDVATALDMEGVAVRAGHHCAQPLLQHLQVPATARASFYFYNTKEDADRLVAAILATKEFFQHGTI</sequence>
<dbReference type="RefSeq" id="WP_311835804.1">
    <property type="nucleotide sequence ID" value="NZ_JARQBJ010000007.1"/>
</dbReference>